<dbReference type="Pfam" id="PF02839">
    <property type="entry name" value="CBM_5_12"/>
    <property type="match status" value="2"/>
</dbReference>
<keyword evidence="4" id="KW-0146">Chitin degradation</keyword>
<dbReference type="InterPro" id="IPR036573">
    <property type="entry name" value="CBM_sf_5/12"/>
</dbReference>
<evidence type="ECO:0000256" key="5">
    <source>
        <dbReference type="ARBA" id="ARBA00023277"/>
    </source>
</evidence>
<dbReference type="GO" id="GO:0005576">
    <property type="term" value="C:extracellular region"/>
    <property type="evidence" value="ECO:0007669"/>
    <property type="project" value="InterPro"/>
</dbReference>
<proteinExistence type="inferred from homology"/>
<comment type="catalytic activity">
    <reaction evidence="1">
        <text>Random endo-hydrolysis of N-acetyl-beta-D-glucosaminide (1-&gt;4)-beta-linkages in chitin and chitodextrins.</text>
        <dbReference type="EC" id="3.2.1.14"/>
    </reaction>
</comment>
<evidence type="ECO:0000259" key="10">
    <source>
        <dbReference type="PROSITE" id="PS51910"/>
    </source>
</evidence>
<dbReference type="Proteomes" id="UP000035265">
    <property type="component" value="Unassembled WGS sequence"/>
</dbReference>
<dbReference type="GO" id="GO:0008843">
    <property type="term" value="F:endochitinase activity"/>
    <property type="evidence" value="ECO:0007669"/>
    <property type="project" value="UniProtKB-EC"/>
</dbReference>
<feature type="signal peptide" evidence="9">
    <location>
        <begin position="1"/>
        <end position="30"/>
    </location>
</feature>
<dbReference type="InterPro" id="IPR029070">
    <property type="entry name" value="Chitinase_insertion_sf"/>
</dbReference>
<organism evidence="11 12">
    <name type="scientific">Cellulosimicrobium funkei</name>
    <dbReference type="NCBI Taxonomy" id="264251"/>
    <lineage>
        <taxon>Bacteria</taxon>
        <taxon>Bacillati</taxon>
        <taxon>Actinomycetota</taxon>
        <taxon>Actinomycetes</taxon>
        <taxon>Micrococcales</taxon>
        <taxon>Promicromonosporaceae</taxon>
        <taxon>Cellulosimicrobium</taxon>
    </lineage>
</organism>
<dbReference type="EMBL" id="JNBQ01000001">
    <property type="protein sequence ID" value="KLN36389.1"/>
    <property type="molecule type" value="Genomic_DNA"/>
</dbReference>
<dbReference type="SMART" id="SM00495">
    <property type="entry name" value="ChtBD3"/>
    <property type="match status" value="2"/>
</dbReference>
<dbReference type="PATRIC" id="fig|264251.5.peg.130"/>
<keyword evidence="12" id="KW-1185">Reference proteome</keyword>
<evidence type="ECO:0000256" key="4">
    <source>
        <dbReference type="ARBA" id="ARBA00023024"/>
    </source>
</evidence>
<dbReference type="Gene3D" id="2.10.10.20">
    <property type="entry name" value="Carbohydrate-binding module superfamily 5/12"/>
    <property type="match status" value="2"/>
</dbReference>
<dbReference type="CDD" id="cd06548">
    <property type="entry name" value="GH18_chitinase"/>
    <property type="match status" value="1"/>
</dbReference>
<dbReference type="SUPFAM" id="SSF51445">
    <property type="entry name" value="(Trans)glycosidases"/>
    <property type="match status" value="1"/>
</dbReference>
<keyword evidence="4" id="KW-0624">Polysaccharide degradation</keyword>
<dbReference type="GO" id="GO:0030246">
    <property type="term" value="F:carbohydrate binding"/>
    <property type="evidence" value="ECO:0007669"/>
    <property type="project" value="InterPro"/>
</dbReference>
<evidence type="ECO:0000256" key="7">
    <source>
        <dbReference type="RuleBase" id="RU000489"/>
    </source>
</evidence>
<evidence type="ECO:0000313" key="11">
    <source>
        <dbReference type="EMBL" id="KLN36389.1"/>
    </source>
</evidence>
<dbReference type="Pfam" id="PF00704">
    <property type="entry name" value="Glyco_hydro_18"/>
    <property type="match status" value="1"/>
</dbReference>
<dbReference type="GO" id="GO:0006032">
    <property type="term" value="P:chitin catabolic process"/>
    <property type="evidence" value="ECO:0007669"/>
    <property type="project" value="UniProtKB-KW"/>
</dbReference>
<evidence type="ECO:0000256" key="6">
    <source>
        <dbReference type="ARBA" id="ARBA00023295"/>
    </source>
</evidence>
<keyword evidence="3 7" id="KW-0378">Hydrolase</keyword>
<dbReference type="CDD" id="cd12215">
    <property type="entry name" value="ChiC_BD"/>
    <property type="match status" value="2"/>
</dbReference>
<dbReference type="Gene3D" id="3.10.50.10">
    <property type="match status" value="1"/>
</dbReference>
<comment type="caution">
    <text evidence="11">The sequence shown here is derived from an EMBL/GenBank/DDBJ whole genome shotgun (WGS) entry which is preliminary data.</text>
</comment>
<keyword evidence="5" id="KW-0119">Carbohydrate metabolism</keyword>
<comment type="similarity">
    <text evidence="8">Belongs to the glycosyl hydrolase 18 family.</text>
</comment>
<dbReference type="InterPro" id="IPR050314">
    <property type="entry name" value="Glycosyl_Hydrlase_18"/>
</dbReference>
<keyword evidence="6 7" id="KW-0326">Glycosidase</keyword>
<feature type="domain" description="GH18" evidence="10">
    <location>
        <begin position="43"/>
        <end position="455"/>
    </location>
</feature>
<reference evidence="11 12" key="1">
    <citation type="submission" date="2014-05" db="EMBL/GenBank/DDBJ databases">
        <title>Cellulosimicrobium funkei U11 genome.</title>
        <authorList>
            <person name="Hu C."/>
            <person name="Gong Y."/>
            <person name="Wan W."/>
            <person name="Jiang M."/>
        </authorList>
    </citation>
    <scope>NUCLEOTIDE SEQUENCE [LARGE SCALE GENOMIC DNA]</scope>
    <source>
        <strain evidence="11 12">U11</strain>
    </source>
</reference>
<dbReference type="Gene3D" id="3.20.20.80">
    <property type="entry name" value="Glycosidases"/>
    <property type="match status" value="1"/>
</dbReference>
<evidence type="ECO:0000256" key="1">
    <source>
        <dbReference type="ARBA" id="ARBA00000822"/>
    </source>
</evidence>
<feature type="chain" id="PRO_5002595788" description="chitinase" evidence="9">
    <location>
        <begin position="31"/>
        <end position="572"/>
    </location>
</feature>
<dbReference type="PROSITE" id="PS51910">
    <property type="entry name" value="GH18_2"/>
    <property type="match status" value="1"/>
</dbReference>
<dbReference type="InterPro" id="IPR001223">
    <property type="entry name" value="Glyco_hydro18_cat"/>
</dbReference>
<dbReference type="EC" id="3.2.1.14" evidence="2"/>
<protein>
    <recommendedName>
        <fullName evidence="2">chitinase</fullName>
        <ecNumber evidence="2">3.2.1.14</ecNumber>
    </recommendedName>
</protein>
<dbReference type="PANTHER" id="PTHR11177">
    <property type="entry name" value="CHITINASE"/>
    <property type="match status" value="1"/>
</dbReference>
<dbReference type="InterPro" id="IPR003610">
    <property type="entry name" value="CBM5/12"/>
</dbReference>
<dbReference type="InterPro" id="IPR001579">
    <property type="entry name" value="Glyco_hydro_18_chit_AS"/>
</dbReference>
<evidence type="ECO:0000313" key="12">
    <source>
        <dbReference type="Proteomes" id="UP000035265"/>
    </source>
</evidence>
<dbReference type="SUPFAM" id="SSF51055">
    <property type="entry name" value="Carbohydrate binding domain"/>
    <property type="match status" value="2"/>
</dbReference>
<evidence type="ECO:0000256" key="8">
    <source>
        <dbReference type="RuleBase" id="RU004453"/>
    </source>
</evidence>
<dbReference type="STRING" id="264251.FB00_00630"/>
<dbReference type="InterPro" id="IPR011583">
    <property type="entry name" value="Chitinase_II/V-like_cat"/>
</dbReference>
<dbReference type="GO" id="GO:0005975">
    <property type="term" value="P:carbohydrate metabolic process"/>
    <property type="evidence" value="ECO:0007669"/>
    <property type="project" value="InterPro"/>
</dbReference>
<accession>A0A0H2KWY1</accession>
<dbReference type="RefSeq" id="WP_047230908.1">
    <property type="nucleotide sequence ID" value="NZ_JNBQ01000001.1"/>
</dbReference>
<keyword evidence="9" id="KW-0732">Signal</keyword>
<dbReference type="AlphaFoldDB" id="A0A0H2KWY1"/>
<evidence type="ECO:0000256" key="9">
    <source>
        <dbReference type="SAM" id="SignalP"/>
    </source>
</evidence>
<dbReference type="InterPro" id="IPR017853">
    <property type="entry name" value="GH"/>
</dbReference>
<dbReference type="SMART" id="SM00636">
    <property type="entry name" value="Glyco_18"/>
    <property type="match status" value="1"/>
</dbReference>
<name>A0A0H2KWY1_9MICO</name>
<dbReference type="GO" id="GO:0008061">
    <property type="term" value="F:chitin binding"/>
    <property type="evidence" value="ECO:0007669"/>
    <property type="project" value="InterPro"/>
</dbReference>
<gene>
    <name evidence="11" type="ORF">FB00_00630</name>
</gene>
<dbReference type="PROSITE" id="PS01095">
    <property type="entry name" value="GH18_1"/>
    <property type="match status" value="1"/>
</dbReference>
<dbReference type="PANTHER" id="PTHR11177:SF317">
    <property type="entry name" value="CHITINASE 12-RELATED"/>
    <property type="match status" value="1"/>
</dbReference>
<evidence type="ECO:0000256" key="2">
    <source>
        <dbReference type="ARBA" id="ARBA00012729"/>
    </source>
</evidence>
<evidence type="ECO:0000256" key="3">
    <source>
        <dbReference type="ARBA" id="ARBA00022801"/>
    </source>
</evidence>
<sequence>MTRTPRTAAAGLAFAATAALVAGTVGAAHAAPATAGGDGANGYKTVGYYPAWDAGNEDGYQVADLQSTGAASDLTHLNYAFGNVTTDLVCDITDREDPVDGGLEGDPLNDYVQLKPAGQAVDGVADTADQALAGNFNQLKKLKEANPGLKVLISLGGWTWSDNFSDAVSTPENRERLVESCLDVYFRGNLPVVQDAENGTKGGDGVAAGIFDGVDLDWEWPGATGEHPTPRPEEDAENFVQFAQLLRAELDELGTETGQDYQITGFAPAGWAPRTYGGWLDPRFVEALDFINVQGYDYHGDWNTTRTGHQGNLHVYDDPTTGDPANWGLAADGVLGAYHVAGWPKEKLVLGMAAYGYGWKNVTDPTPGAAADGALPFTYYSEIKAKGLPEYYDEVAGQGYFYGDGEWWSADTPRSVTAKAEYLATHGYGGGYFWDLAGDDDNELLGTLRGTFETATPGPLVPADAAAPWYASGVYTKGDVVYHDGVEYRAAWWTRNQEPGEPNGPWRAIGGAGTAPAGEAPACGDAWDAGRTYTAGDVVTRAGVNYTAQWWTTGSRPGTDVHGAWDAGSPCA</sequence>